<dbReference type="RefSeq" id="WP_208259452.1">
    <property type="nucleotide sequence ID" value="NZ_JAGEOJ010000013.1"/>
</dbReference>
<keyword evidence="4" id="KW-1185">Reference proteome</keyword>
<evidence type="ECO:0000313" key="3">
    <source>
        <dbReference type="EMBL" id="MBO2451575.1"/>
    </source>
</evidence>
<dbReference type="Proteomes" id="UP000669179">
    <property type="component" value="Unassembled WGS sequence"/>
</dbReference>
<reference evidence="3" key="1">
    <citation type="submission" date="2021-03" db="EMBL/GenBank/DDBJ databases">
        <authorList>
            <person name="Kanchanasin P."/>
            <person name="Saeng-In P."/>
            <person name="Phongsopitanun W."/>
            <person name="Yuki M."/>
            <person name="Kudo T."/>
            <person name="Ohkuma M."/>
            <person name="Tanasupawat S."/>
        </authorList>
    </citation>
    <scope>NUCLEOTIDE SEQUENCE</scope>
    <source>
        <strain evidence="3">GKU 128</strain>
    </source>
</reference>
<gene>
    <name evidence="3" type="ORF">J4573_31100</name>
</gene>
<dbReference type="InterPro" id="IPR011008">
    <property type="entry name" value="Dimeric_a/b-barrel"/>
</dbReference>
<organism evidence="3 4">
    <name type="scientific">Actinomadura barringtoniae</name>
    <dbReference type="NCBI Taxonomy" id="1427535"/>
    <lineage>
        <taxon>Bacteria</taxon>
        <taxon>Bacillati</taxon>
        <taxon>Actinomycetota</taxon>
        <taxon>Actinomycetes</taxon>
        <taxon>Streptosporangiales</taxon>
        <taxon>Thermomonosporaceae</taxon>
        <taxon>Actinomadura</taxon>
    </lineage>
</organism>
<sequence length="131" mass="14495">MKYLILVYGNPENWEHPMFLRNPEFLALPEEERAELTRQAEDLHKEITESGELLVGAALADPVTATTFRGSGGLPVATDGPYLEAKEQLAGYFVVDCESPERAAEIASRFPDARLAAVEVRPIMDMSGQEM</sequence>
<dbReference type="PANTHER" id="PTHR35174:SF3">
    <property type="entry name" value="BLL7171 PROTEIN"/>
    <property type="match status" value="1"/>
</dbReference>
<feature type="domain" description="YCII-related" evidence="2">
    <location>
        <begin position="1"/>
        <end position="126"/>
    </location>
</feature>
<dbReference type="EMBL" id="JAGEOJ010000013">
    <property type="protein sequence ID" value="MBO2451575.1"/>
    <property type="molecule type" value="Genomic_DNA"/>
</dbReference>
<accession>A0A939PF82</accession>
<proteinExistence type="inferred from homology"/>
<dbReference type="SUPFAM" id="SSF54909">
    <property type="entry name" value="Dimeric alpha+beta barrel"/>
    <property type="match status" value="1"/>
</dbReference>
<evidence type="ECO:0000256" key="1">
    <source>
        <dbReference type="ARBA" id="ARBA00007689"/>
    </source>
</evidence>
<evidence type="ECO:0000313" key="4">
    <source>
        <dbReference type="Proteomes" id="UP000669179"/>
    </source>
</evidence>
<name>A0A939PF82_9ACTN</name>
<dbReference type="Gene3D" id="3.30.70.1060">
    <property type="entry name" value="Dimeric alpha+beta barrel"/>
    <property type="match status" value="1"/>
</dbReference>
<evidence type="ECO:0000259" key="2">
    <source>
        <dbReference type="Pfam" id="PF03795"/>
    </source>
</evidence>
<dbReference type="Pfam" id="PF03795">
    <property type="entry name" value="YCII"/>
    <property type="match status" value="1"/>
</dbReference>
<protein>
    <submittedName>
        <fullName evidence="3">YciI family protein</fullName>
    </submittedName>
</protein>
<comment type="caution">
    <text evidence="3">The sequence shown here is derived from an EMBL/GenBank/DDBJ whole genome shotgun (WGS) entry which is preliminary data.</text>
</comment>
<dbReference type="PANTHER" id="PTHR35174">
    <property type="entry name" value="BLL7171 PROTEIN-RELATED"/>
    <property type="match status" value="1"/>
</dbReference>
<dbReference type="InterPro" id="IPR005545">
    <property type="entry name" value="YCII"/>
</dbReference>
<dbReference type="AlphaFoldDB" id="A0A939PF82"/>
<comment type="similarity">
    <text evidence="1">Belongs to the YciI family.</text>
</comment>